<sequence length="157" mass="16049">MGRLQLTAVLTLVTAIVVGTLLTACAPRPYGPESSLDLGVPGDVVDTVTDVQFYPACGNEPVTVDGVTWYPFVPANLLEFPEVAALATPAGEGGMGGGTMRAALSAVAALPAVAAPGPGDDSGTLTVYEGGLAFWVSDSGALTTWLTDQELEYSWVC</sequence>
<accession>A0ABP9WIA3</accession>
<dbReference type="Proteomes" id="UP001426770">
    <property type="component" value="Unassembled WGS sequence"/>
</dbReference>
<protein>
    <submittedName>
        <fullName evidence="1">Uncharacterized protein</fullName>
    </submittedName>
</protein>
<gene>
    <name evidence="1" type="ORF">Lsed01_01101</name>
</gene>
<reference evidence="1 2" key="1">
    <citation type="submission" date="2024-02" db="EMBL/GenBank/DDBJ databases">
        <title>Lysinimicrobium sediminis NBRC 112286.</title>
        <authorList>
            <person name="Ichikawa N."/>
            <person name="Katano-Makiyama Y."/>
            <person name="Hidaka K."/>
        </authorList>
    </citation>
    <scope>NUCLEOTIDE SEQUENCE [LARGE SCALE GENOMIC DNA]</scope>
    <source>
        <strain evidence="1 2">NBRC 112286</strain>
    </source>
</reference>
<evidence type="ECO:0000313" key="2">
    <source>
        <dbReference type="Proteomes" id="UP001426770"/>
    </source>
</evidence>
<proteinExistence type="predicted"/>
<evidence type="ECO:0000313" key="1">
    <source>
        <dbReference type="EMBL" id="GAA5518668.1"/>
    </source>
</evidence>
<organism evidence="1 2">
    <name type="scientific">Demequina sediminis</name>
    <dbReference type="NCBI Taxonomy" id="1930058"/>
    <lineage>
        <taxon>Bacteria</taxon>
        <taxon>Bacillati</taxon>
        <taxon>Actinomycetota</taxon>
        <taxon>Actinomycetes</taxon>
        <taxon>Micrococcales</taxon>
        <taxon>Demequinaceae</taxon>
        <taxon>Demequina</taxon>
    </lineage>
</organism>
<name>A0ABP9WIA3_9MICO</name>
<dbReference type="PROSITE" id="PS51257">
    <property type="entry name" value="PROKAR_LIPOPROTEIN"/>
    <property type="match status" value="1"/>
</dbReference>
<dbReference type="RefSeq" id="WP_345378996.1">
    <property type="nucleotide sequence ID" value="NZ_BAABRR010000004.1"/>
</dbReference>
<keyword evidence="2" id="KW-1185">Reference proteome</keyword>
<comment type="caution">
    <text evidence="1">The sequence shown here is derived from an EMBL/GenBank/DDBJ whole genome shotgun (WGS) entry which is preliminary data.</text>
</comment>
<dbReference type="EMBL" id="BAABRR010000004">
    <property type="protein sequence ID" value="GAA5518668.1"/>
    <property type="molecule type" value="Genomic_DNA"/>
</dbReference>